<comment type="similarity">
    <text evidence="2">Belongs to the bacterial solute-binding protein 5 family.</text>
</comment>
<dbReference type="PANTHER" id="PTHR30290">
    <property type="entry name" value="PERIPLASMIC BINDING COMPONENT OF ABC TRANSPORTER"/>
    <property type="match status" value="1"/>
</dbReference>
<protein>
    <submittedName>
        <fullName evidence="4">Peptide/nickel transport system substrate-binding protein</fullName>
    </submittedName>
</protein>
<evidence type="ECO:0000259" key="3">
    <source>
        <dbReference type="Pfam" id="PF00496"/>
    </source>
</evidence>
<dbReference type="AlphaFoldDB" id="A0A1N7GVL5"/>
<evidence type="ECO:0000256" key="1">
    <source>
        <dbReference type="ARBA" id="ARBA00004418"/>
    </source>
</evidence>
<reference evidence="4 5" key="1">
    <citation type="submission" date="2017-01" db="EMBL/GenBank/DDBJ databases">
        <authorList>
            <person name="Mah S.A."/>
            <person name="Swanson W.J."/>
            <person name="Moy G.W."/>
            <person name="Vacquier V.D."/>
        </authorList>
    </citation>
    <scope>NUCLEOTIDE SEQUENCE [LARGE SCALE GENOMIC DNA]</scope>
    <source>
        <strain evidence="4 5">DSM 29590</strain>
    </source>
</reference>
<dbReference type="GO" id="GO:0043190">
    <property type="term" value="C:ATP-binding cassette (ABC) transporter complex"/>
    <property type="evidence" value="ECO:0007669"/>
    <property type="project" value="InterPro"/>
</dbReference>
<dbReference type="EMBL" id="FTNV01000002">
    <property type="protein sequence ID" value="SIS16604.1"/>
    <property type="molecule type" value="Genomic_DNA"/>
</dbReference>
<dbReference type="OrthoDB" id="9803988at2"/>
<dbReference type="SUPFAM" id="SSF53850">
    <property type="entry name" value="Periplasmic binding protein-like II"/>
    <property type="match status" value="1"/>
</dbReference>
<dbReference type="InterPro" id="IPR030678">
    <property type="entry name" value="Peptide/Ni-bd"/>
</dbReference>
<gene>
    <name evidence="4" type="ORF">SAMN05421666_2128</name>
</gene>
<dbReference type="PANTHER" id="PTHR30290:SF83">
    <property type="entry name" value="ABC TRANSPORTER SUBSTRATE-BINDING PROTEIN"/>
    <property type="match status" value="1"/>
</dbReference>
<dbReference type="PROSITE" id="PS51318">
    <property type="entry name" value="TAT"/>
    <property type="match status" value="1"/>
</dbReference>
<dbReference type="STRING" id="573024.SAMN05216208_3428"/>
<proteinExistence type="inferred from homology"/>
<dbReference type="Gene3D" id="3.10.105.10">
    <property type="entry name" value="Dipeptide-binding Protein, Domain 3"/>
    <property type="match status" value="1"/>
</dbReference>
<dbReference type="InterPro" id="IPR006311">
    <property type="entry name" value="TAT_signal"/>
</dbReference>
<dbReference type="Proteomes" id="UP000186019">
    <property type="component" value="Unassembled WGS sequence"/>
</dbReference>
<dbReference type="GO" id="GO:1904680">
    <property type="term" value="F:peptide transmembrane transporter activity"/>
    <property type="evidence" value="ECO:0007669"/>
    <property type="project" value="TreeGrafter"/>
</dbReference>
<comment type="subcellular location">
    <subcellularLocation>
        <location evidence="1">Periplasm</location>
    </subcellularLocation>
</comment>
<organism evidence="4 5">
    <name type="scientific">Roseovarius nanhaiticus</name>
    <dbReference type="NCBI Taxonomy" id="573024"/>
    <lineage>
        <taxon>Bacteria</taxon>
        <taxon>Pseudomonadati</taxon>
        <taxon>Pseudomonadota</taxon>
        <taxon>Alphaproteobacteria</taxon>
        <taxon>Rhodobacterales</taxon>
        <taxon>Roseobacteraceae</taxon>
        <taxon>Roseovarius</taxon>
    </lineage>
</organism>
<dbReference type="RefSeq" id="WP_076533780.1">
    <property type="nucleotide sequence ID" value="NZ_FOAC01000005.1"/>
</dbReference>
<sequence length="562" mass="62386">MSPHRTRRPLPDWLTRHARRLRQGGAAADSPDRREFLAMASAFGASSAAAYAMLGLPTPAAAQRAEPAASGPGTGTVRIQMLVRDIGDPRTLDWFQAANFTRGWLEYLVSYENDGTFRPRLLEGWQISEDASEYTLIVRRGVTWNDGSQFTAADVVRNIRRWCDRTAPGNSMAGRFDVLIDPATGQALEGAINQTGSHEVVLSLPRPDISLIAGMADYPAAIVPEGFDPETMLENPIGTGPYLPETLEPGRRAVLVRNDAHDWWGAGDGAWMERIEFIDTGTDPLAALAAAEAGLIDMTHTVEGTYLDPFEALEDWRTHDIRTAATVVIRPNQLAEVDGRRPYADIRVRRALQLAMSNAVLLELGHADRGEVAENHHVSPLHPAYAPMPAPEYDPMQARQLMIKAGMYDFEHELISIDDSWRRNTADAAEALLLDAGIKVRRRILPGPLFWEGWATLPFSVTDWGHRPLAVQTYALAYRSGEPWNEFGWSNPEFDALLSDALATLDIDARRAIMAKLEALVREDAVTVQPYWRTLTNHTREGLEGGAHHIAFEIRPAELRWT</sequence>
<dbReference type="PIRSF" id="PIRSF002741">
    <property type="entry name" value="MppA"/>
    <property type="match status" value="1"/>
</dbReference>
<dbReference type="InterPro" id="IPR000914">
    <property type="entry name" value="SBP_5_dom"/>
</dbReference>
<evidence type="ECO:0000313" key="5">
    <source>
        <dbReference type="Proteomes" id="UP000186019"/>
    </source>
</evidence>
<keyword evidence="5" id="KW-1185">Reference proteome</keyword>
<dbReference type="InterPro" id="IPR039424">
    <property type="entry name" value="SBP_5"/>
</dbReference>
<dbReference type="Pfam" id="PF00496">
    <property type="entry name" value="SBP_bac_5"/>
    <property type="match status" value="1"/>
</dbReference>
<evidence type="ECO:0000313" key="4">
    <source>
        <dbReference type="EMBL" id="SIS16604.1"/>
    </source>
</evidence>
<dbReference type="GO" id="GO:0030288">
    <property type="term" value="C:outer membrane-bounded periplasmic space"/>
    <property type="evidence" value="ECO:0007669"/>
    <property type="project" value="UniProtKB-ARBA"/>
</dbReference>
<dbReference type="Gene3D" id="3.40.190.10">
    <property type="entry name" value="Periplasmic binding protein-like II"/>
    <property type="match status" value="1"/>
</dbReference>
<accession>A0A1N7GVL5</accession>
<dbReference type="GO" id="GO:0015833">
    <property type="term" value="P:peptide transport"/>
    <property type="evidence" value="ECO:0007669"/>
    <property type="project" value="TreeGrafter"/>
</dbReference>
<name>A0A1N7GVL5_9RHOB</name>
<feature type="domain" description="Solute-binding protein family 5" evidence="3">
    <location>
        <begin position="117"/>
        <end position="483"/>
    </location>
</feature>
<evidence type="ECO:0000256" key="2">
    <source>
        <dbReference type="ARBA" id="ARBA00005695"/>
    </source>
</evidence>
<dbReference type="CDD" id="cd08503">
    <property type="entry name" value="PBP2_NikA_DppA_OppA_like_17"/>
    <property type="match status" value="1"/>
</dbReference>